<dbReference type="SUPFAM" id="SSF144232">
    <property type="entry name" value="HIT/MYND zinc finger-like"/>
    <property type="match status" value="1"/>
</dbReference>
<evidence type="ECO:0000256" key="3">
    <source>
        <dbReference type="ARBA" id="ARBA00022833"/>
    </source>
</evidence>
<gene>
    <name evidence="7" type="ORF">EWM64_g2874</name>
</gene>
<dbReference type="AlphaFoldDB" id="A0A4Z0A5E4"/>
<dbReference type="EMBL" id="SFCI01000246">
    <property type="protein sequence ID" value="TFY81139.1"/>
    <property type="molecule type" value="Genomic_DNA"/>
</dbReference>
<keyword evidence="1" id="KW-0479">Metal-binding</keyword>
<dbReference type="OrthoDB" id="341421at2759"/>
<dbReference type="PROSITE" id="PS01360">
    <property type="entry name" value="ZF_MYND_1"/>
    <property type="match status" value="1"/>
</dbReference>
<dbReference type="STRING" id="135208.A0A4Z0A5E4"/>
<keyword evidence="2 4" id="KW-0863">Zinc-finger</keyword>
<dbReference type="Proteomes" id="UP000298061">
    <property type="component" value="Unassembled WGS sequence"/>
</dbReference>
<dbReference type="Pfam" id="PF01753">
    <property type="entry name" value="zf-MYND"/>
    <property type="match status" value="1"/>
</dbReference>
<evidence type="ECO:0000256" key="1">
    <source>
        <dbReference type="ARBA" id="ARBA00022723"/>
    </source>
</evidence>
<accession>A0A4Z0A5E4</accession>
<proteinExistence type="predicted"/>
<dbReference type="InterPro" id="IPR002893">
    <property type="entry name" value="Znf_MYND"/>
</dbReference>
<keyword evidence="3" id="KW-0862">Zinc</keyword>
<evidence type="ECO:0000256" key="4">
    <source>
        <dbReference type="PROSITE-ProRule" id="PRU00134"/>
    </source>
</evidence>
<feature type="domain" description="MYND-type" evidence="6">
    <location>
        <begin position="251"/>
        <end position="290"/>
    </location>
</feature>
<comment type="caution">
    <text evidence="7">The sequence shown here is derived from an EMBL/GenBank/DDBJ whole genome shotgun (WGS) entry which is preliminary data.</text>
</comment>
<sequence>MFINKSGLCATTKLLQCRGFGPRMCSVASKFDGPPESAPDLHKEDFYARNDVVQQVQQWVNTSANTDEHEEWVPILYHYEVVRSSAKRARDWGNLVFTDLTTTRFLLVMCFGPPSCACGNPFHDDYDLLIKFHAERFMSLVIYLYHDERKPLWVRATYTTLKTKKIPVEFMSFKDSPVSGTKKSPIFHVTADNFAPSLLDSELEKIDNILAGTKFGTAPPQELRDKVLGNKDVRPKVSMWTQGMEKDLIQCAHCDKLGPQTMQTCSRCKLVRYCDKNCQRAAWPMHKPVCKAATKSSNPAPAKPINLAPAKPTNLAPAKMTASPSAQMSNSAAEYITPSSPGNFGFTTPGEFGAGTTLAELD</sequence>
<evidence type="ECO:0000313" key="7">
    <source>
        <dbReference type="EMBL" id="TFY81139.1"/>
    </source>
</evidence>
<dbReference type="Gene3D" id="6.10.140.2220">
    <property type="match status" value="1"/>
</dbReference>
<name>A0A4Z0A5E4_9AGAM</name>
<keyword evidence="8" id="KW-1185">Reference proteome</keyword>
<feature type="compositionally biased region" description="Polar residues" evidence="5">
    <location>
        <begin position="322"/>
        <end position="346"/>
    </location>
</feature>
<evidence type="ECO:0000256" key="5">
    <source>
        <dbReference type="SAM" id="MobiDB-lite"/>
    </source>
</evidence>
<feature type="region of interest" description="Disordered" evidence="5">
    <location>
        <begin position="309"/>
        <end position="362"/>
    </location>
</feature>
<dbReference type="PROSITE" id="PS50865">
    <property type="entry name" value="ZF_MYND_2"/>
    <property type="match status" value="1"/>
</dbReference>
<organism evidence="7 8">
    <name type="scientific">Hericium alpestre</name>
    <dbReference type="NCBI Taxonomy" id="135208"/>
    <lineage>
        <taxon>Eukaryota</taxon>
        <taxon>Fungi</taxon>
        <taxon>Dikarya</taxon>
        <taxon>Basidiomycota</taxon>
        <taxon>Agaricomycotina</taxon>
        <taxon>Agaricomycetes</taxon>
        <taxon>Russulales</taxon>
        <taxon>Hericiaceae</taxon>
        <taxon>Hericium</taxon>
    </lineage>
</organism>
<reference evidence="7 8" key="1">
    <citation type="submission" date="2019-02" db="EMBL/GenBank/DDBJ databases">
        <title>Genome sequencing of the rare red list fungi Hericium alpestre (H. flagellum).</title>
        <authorList>
            <person name="Buettner E."/>
            <person name="Kellner H."/>
        </authorList>
    </citation>
    <scope>NUCLEOTIDE SEQUENCE [LARGE SCALE GENOMIC DNA]</scope>
    <source>
        <strain evidence="7 8">DSM 108284</strain>
    </source>
</reference>
<evidence type="ECO:0000259" key="6">
    <source>
        <dbReference type="PROSITE" id="PS50865"/>
    </source>
</evidence>
<evidence type="ECO:0000313" key="8">
    <source>
        <dbReference type="Proteomes" id="UP000298061"/>
    </source>
</evidence>
<evidence type="ECO:0000256" key="2">
    <source>
        <dbReference type="ARBA" id="ARBA00022771"/>
    </source>
</evidence>
<dbReference type="GO" id="GO:0008270">
    <property type="term" value="F:zinc ion binding"/>
    <property type="evidence" value="ECO:0007669"/>
    <property type="project" value="UniProtKB-KW"/>
</dbReference>
<protein>
    <recommendedName>
        <fullName evidence="6">MYND-type domain-containing protein</fullName>
    </recommendedName>
</protein>